<dbReference type="InterPro" id="IPR004547">
    <property type="entry name" value="Glucosamine6P_isomerase"/>
</dbReference>
<protein>
    <recommendedName>
        <fullName evidence="1">Glucosamine-6-phosphate deaminase</fullName>
        <ecNumber evidence="1">3.5.99.6</ecNumber>
    </recommendedName>
    <alternativeName>
        <fullName evidence="1">GlcN6P deaminase</fullName>
        <shortName evidence="1">GNPDA</shortName>
    </alternativeName>
    <alternativeName>
        <fullName evidence="1">Glucosamine-6-phosphate isomerase</fullName>
    </alternativeName>
</protein>
<accession>A0A1Z4BMP4</accession>
<dbReference type="RefSeq" id="WP_088593709.1">
    <property type="nucleotide sequence ID" value="NZ_CP022022.1"/>
</dbReference>
<evidence type="ECO:0000259" key="2">
    <source>
        <dbReference type="Pfam" id="PF01182"/>
    </source>
</evidence>
<feature type="active site" description="Proton acceptor; for enolization step" evidence="1">
    <location>
        <position position="98"/>
    </location>
</feature>
<evidence type="ECO:0000313" key="4">
    <source>
        <dbReference type="Proteomes" id="UP000197007"/>
    </source>
</evidence>
<dbReference type="InterPro" id="IPR003737">
    <property type="entry name" value="GlcNAc_PI_deacetylase-related"/>
</dbReference>
<comment type="pathway">
    <text evidence="1">Amino-sugar metabolism; N-acetylneuraminate degradation; D-fructose 6-phosphate from N-acetylneuraminate: step 5/5.</text>
</comment>
<dbReference type="HAMAP" id="MF_01241">
    <property type="entry name" value="GlcN6P_deamin"/>
    <property type="match status" value="1"/>
</dbReference>
<organism evidence="3 4">
    <name type="scientific">Capnocytophaga endodontalis</name>
    <dbReference type="NCBI Taxonomy" id="2708117"/>
    <lineage>
        <taxon>Bacteria</taxon>
        <taxon>Pseudomonadati</taxon>
        <taxon>Bacteroidota</taxon>
        <taxon>Flavobacteriia</taxon>
        <taxon>Flavobacteriales</taxon>
        <taxon>Flavobacteriaceae</taxon>
        <taxon>Capnocytophaga</taxon>
    </lineage>
</organism>
<reference evidence="4" key="1">
    <citation type="submission" date="2017-06" db="EMBL/GenBank/DDBJ databases">
        <title>Complete genome sequence of Capnocytophaga sp. KCOM 1579 (=ChDC OS43) isolated from a human refractory periapical abscess lesion.</title>
        <authorList>
            <person name="Kook J.-K."/>
            <person name="Park S.-N."/>
            <person name="Lim Y.K."/>
            <person name="Roh H."/>
        </authorList>
    </citation>
    <scope>NUCLEOTIDE SEQUENCE [LARGE SCALE GENOMIC DNA]</scope>
    <source>
        <strain evidence="4">ChDC OS43</strain>
    </source>
</reference>
<dbReference type="UniPathway" id="UPA00629">
    <property type="reaction ID" value="UER00684"/>
</dbReference>
<dbReference type="NCBIfam" id="NF002557">
    <property type="entry name" value="PRK02122.1"/>
    <property type="match status" value="1"/>
</dbReference>
<dbReference type="GO" id="GO:0005975">
    <property type="term" value="P:carbohydrate metabolic process"/>
    <property type="evidence" value="ECO:0007669"/>
    <property type="project" value="InterPro"/>
</dbReference>
<dbReference type="SUPFAM" id="SSF100950">
    <property type="entry name" value="NagB/RpiA/CoA transferase-like"/>
    <property type="match status" value="1"/>
</dbReference>
<dbReference type="Proteomes" id="UP000197007">
    <property type="component" value="Chromosome"/>
</dbReference>
<dbReference type="InterPro" id="IPR037171">
    <property type="entry name" value="NagB/RpiA_transferase-like"/>
</dbReference>
<sequence>MRTHIRKEVSSIAHQPAGSVEETRFEKIHNIIFSNSVTASISVAHEIADLIKKKQAEGKKCVLGLATGSSPVKVYDELVRMHKEEGLSFKNVITFNLDEYYPMEKQDIQSYWYFMHEHLFNHIDIPKENINIPNGTVSHDELEAYCANYDKKIQDCGGIDFQLLGIGRTGHIGFNEPGSNRNSGTRIITLDHITRADAAETFHGIDNVPRQAITMGIRTVLKAHRIVLLAWGSSKASIVAKAVEGDITPEVPSSYLQLHENTTFVLDEEASSDLIRIKTPWLVTDVQWNEDLKAKAIVWLCEHLNKTILKLTDSDYNEYGMSKLLAESGPAYDLNIAMFNRLQHTITGWPGGKPNADDTNRPEREHPHKKRVIIFSPHPDDDVISMGGTFDRLVSQGHEVHVAYQTSGNFAVSDHEALKFAEVFKDIAKENKAEVAVINEIISNITNKKSNEIDSLLVRQLKGNIRRHESLAATRYEGVPDKHVHFLNLPFYETGGVKKNPIGEADIKIIMDLIEEVKPHQIYAAGDLADPHGTHKVCLDAIFAALKNLKHKDYMKDCWVWLYRGAWHEWDIHEIEMAVPMSPAQVLKKRQAIFFHQSQKDGAMFQGDDLREFWQRAEARNSETARRYRNLGFADYAAIEAFKRYFF</sequence>
<feature type="domain" description="Glucosamine/galactosamine-6-phosphate isomerase" evidence="2">
    <location>
        <begin position="41"/>
        <end position="263"/>
    </location>
</feature>
<comment type="similarity">
    <text evidence="1">Belongs to the glucosamine/galactosamine-6-phosphate isomerase family. NagB subfamily.</text>
</comment>
<feature type="active site" description="For ring-opening step" evidence="1">
    <location>
        <position position="176"/>
    </location>
</feature>
<dbReference type="GO" id="GO:0019262">
    <property type="term" value="P:N-acetylneuraminate catabolic process"/>
    <property type="evidence" value="ECO:0007669"/>
    <property type="project" value="UniProtKB-UniRule"/>
</dbReference>
<evidence type="ECO:0000256" key="1">
    <source>
        <dbReference type="HAMAP-Rule" id="MF_01241"/>
    </source>
</evidence>
<comment type="catalytic activity">
    <reaction evidence="1">
        <text>alpha-D-glucosamine 6-phosphate + H2O = beta-D-fructose 6-phosphate + NH4(+)</text>
        <dbReference type="Rhea" id="RHEA:12172"/>
        <dbReference type="ChEBI" id="CHEBI:15377"/>
        <dbReference type="ChEBI" id="CHEBI:28938"/>
        <dbReference type="ChEBI" id="CHEBI:57634"/>
        <dbReference type="ChEBI" id="CHEBI:75989"/>
        <dbReference type="EC" id="3.5.99.6"/>
    </reaction>
</comment>
<keyword evidence="1" id="KW-0378">Hydrolase</keyword>
<keyword evidence="4" id="KW-1185">Reference proteome</keyword>
<keyword evidence="1" id="KW-0119">Carbohydrate metabolism</keyword>
<dbReference type="SUPFAM" id="SSF102588">
    <property type="entry name" value="LmbE-like"/>
    <property type="match status" value="1"/>
</dbReference>
<dbReference type="PANTHER" id="PTHR42892:SF1">
    <property type="entry name" value="GLUCOSAMINE-6-PHOSPHATE ISOMERASE"/>
    <property type="match status" value="1"/>
</dbReference>
<dbReference type="NCBIfam" id="TIGR00502">
    <property type="entry name" value="nagB"/>
    <property type="match status" value="1"/>
</dbReference>
<name>A0A1Z4BMP4_9FLAO</name>
<dbReference type="InterPro" id="IPR006148">
    <property type="entry name" value="Glc/Gal-6P_isomerase"/>
</dbReference>
<comment type="caution">
    <text evidence="1">Lacks conserved residue(s) required for the propagation of feature annotation.</text>
</comment>
<dbReference type="PANTHER" id="PTHR42892">
    <property type="entry name" value="GLUCOSAMINE-6-PHOSPHATE DEAMINASE-LIKE PROTEIN BT_0258-RELATED"/>
    <property type="match status" value="1"/>
</dbReference>
<dbReference type="Pfam" id="PF01182">
    <property type="entry name" value="Glucosamine_iso"/>
    <property type="match status" value="1"/>
</dbReference>
<dbReference type="GO" id="GO:0006046">
    <property type="term" value="P:N-acetylglucosamine catabolic process"/>
    <property type="evidence" value="ECO:0007669"/>
    <property type="project" value="UniProtKB-UniRule"/>
</dbReference>
<dbReference type="InterPro" id="IPR024078">
    <property type="entry name" value="LmbE-like_dom_sf"/>
</dbReference>
<dbReference type="GO" id="GO:0004342">
    <property type="term" value="F:glucosamine-6-phosphate deaminase activity"/>
    <property type="evidence" value="ECO:0007669"/>
    <property type="project" value="UniProtKB-UniRule"/>
</dbReference>
<dbReference type="KEGG" id="capn:CBG49_05525"/>
<dbReference type="Pfam" id="PF02585">
    <property type="entry name" value="PIG-L"/>
    <property type="match status" value="1"/>
</dbReference>
<dbReference type="Gene3D" id="3.40.50.1360">
    <property type="match status" value="1"/>
</dbReference>
<dbReference type="InterPro" id="IPR052960">
    <property type="entry name" value="GlcN6P_deaminase-like"/>
</dbReference>
<proteinExistence type="inferred from homology"/>
<dbReference type="AlphaFoldDB" id="A0A1Z4BMP4"/>
<comment type="function">
    <text evidence="1">Catalyzes the reversible isomerization-deamination of glucosamine 6-phosphate (GlcN6P) to form fructose 6-phosphate (Fru6P) and ammonium ion.</text>
</comment>
<evidence type="ECO:0000313" key="3">
    <source>
        <dbReference type="EMBL" id="ASF42574.1"/>
    </source>
</evidence>
<dbReference type="CDD" id="cd01399">
    <property type="entry name" value="GlcN6P_deaminase"/>
    <property type="match status" value="1"/>
</dbReference>
<dbReference type="EMBL" id="CP022022">
    <property type="protein sequence ID" value="ASF42574.1"/>
    <property type="molecule type" value="Genomic_DNA"/>
</dbReference>
<feature type="active site" description="Proton acceptor; for ring-opening step" evidence="1">
    <location>
        <position position="171"/>
    </location>
</feature>
<dbReference type="EC" id="3.5.99.6" evidence="1"/>
<gene>
    <name evidence="1 3" type="primary">nagB</name>
    <name evidence="3" type="ORF">CBG49_05525</name>
</gene>
<dbReference type="Gene3D" id="3.40.50.10320">
    <property type="entry name" value="LmbE-like"/>
    <property type="match status" value="1"/>
</dbReference>